<dbReference type="AlphaFoldDB" id="A0A5Q0HFF5"/>
<dbReference type="PANTHER" id="PTHR30466:SF11">
    <property type="entry name" value="FLAVIN-DEPENDENT MONOOXYGENASE, REDUCTASE SUBUNIT HSAB"/>
    <property type="match status" value="1"/>
</dbReference>
<keyword evidence="5" id="KW-1185">Reference proteome</keyword>
<evidence type="ECO:0000313" key="5">
    <source>
        <dbReference type="Proteomes" id="UP000325787"/>
    </source>
</evidence>
<dbReference type="Gene3D" id="2.30.110.10">
    <property type="entry name" value="Electron Transport, Fmn-binding Protein, Chain A"/>
    <property type="match status" value="1"/>
</dbReference>
<proteinExistence type="inferred from homology"/>
<dbReference type="EMBL" id="CP034550">
    <property type="protein sequence ID" value="QFZ24570.1"/>
    <property type="molecule type" value="Genomic_DNA"/>
</dbReference>
<dbReference type="Pfam" id="PF01613">
    <property type="entry name" value="Flavin_Reduct"/>
    <property type="match status" value="1"/>
</dbReference>
<dbReference type="OrthoDB" id="9789254at2"/>
<dbReference type="GO" id="GO:0010181">
    <property type="term" value="F:FMN binding"/>
    <property type="evidence" value="ECO:0007669"/>
    <property type="project" value="InterPro"/>
</dbReference>
<dbReference type="KEGG" id="ssyi:EKG83_28910"/>
<dbReference type="Proteomes" id="UP000325787">
    <property type="component" value="Chromosome"/>
</dbReference>
<evidence type="ECO:0000259" key="3">
    <source>
        <dbReference type="SMART" id="SM00903"/>
    </source>
</evidence>
<feature type="domain" description="Flavin reductase like" evidence="3">
    <location>
        <begin position="1"/>
        <end position="146"/>
    </location>
</feature>
<accession>A0A5Q0HFF5</accession>
<dbReference type="SUPFAM" id="SSF50475">
    <property type="entry name" value="FMN-binding split barrel"/>
    <property type="match status" value="1"/>
</dbReference>
<reference evidence="5" key="1">
    <citation type="journal article" date="2021" name="Curr. Microbiol.">
        <title>Complete genome of nocamycin-producing strain Saccharothrix syringae NRRL B-16468 reveals the biosynthetic potential for secondary metabolites.</title>
        <authorList>
            <person name="Mo X."/>
            <person name="Yang S."/>
        </authorList>
    </citation>
    <scope>NUCLEOTIDE SEQUENCE [LARGE SCALE GENOMIC DNA]</scope>
    <source>
        <strain evidence="5">ATCC 51364 / DSM 43886 / JCM 6844 / KCTC 9398 / NBRC 14523 / NRRL B-16468 / INA 2240</strain>
    </source>
</reference>
<comment type="similarity">
    <text evidence="1">Belongs to the non-flavoprotein flavin reductase family.</text>
</comment>
<dbReference type="InterPro" id="IPR050268">
    <property type="entry name" value="NADH-dep_flavin_reductase"/>
</dbReference>
<sequence>MVGFPTGVSVVTAQARDGRPWGMTCTSLCSVAPDPPSLLVCLRRGSPTLDAVLESSALAVNLLHRNARSTAELFASGAPDRFERIPWVAAPDGGPHLVDAAHTIADCAVSAGHEVGDHVVVMAEIVGITSLRTPAPLLYGMRRYGTWAEDDDTSFLSYDFIS</sequence>
<keyword evidence="2" id="KW-0560">Oxidoreductase</keyword>
<evidence type="ECO:0000256" key="1">
    <source>
        <dbReference type="ARBA" id="ARBA00008898"/>
    </source>
</evidence>
<gene>
    <name evidence="4" type="ORF">EKG83_28910</name>
</gene>
<evidence type="ECO:0000313" key="4">
    <source>
        <dbReference type="EMBL" id="QFZ24570.1"/>
    </source>
</evidence>
<dbReference type="PANTHER" id="PTHR30466">
    <property type="entry name" value="FLAVIN REDUCTASE"/>
    <property type="match status" value="1"/>
</dbReference>
<dbReference type="SMART" id="SM00903">
    <property type="entry name" value="Flavin_Reduct"/>
    <property type="match status" value="1"/>
</dbReference>
<dbReference type="InterPro" id="IPR012349">
    <property type="entry name" value="Split_barrel_FMN-bd"/>
</dbReference>
<name>A0A5Q0HFF5_SACSY</name>
<protein>
    <submittedName>
        <fullName evidence="4">Flavin reductase</fullName>
    </submittedName>
</protein>
<organism evidence="4 5">
    <name type="scientific">Saccharothrix syringae</name>
    <name type="common">Nocardiopsis syringae</name>
    <dbReference type="NCBI Taxonomy" id="103733"/>
    <lineage>
        <taxon>Bacteria</taxon>
        <taxon>Bacillati</taxon>
        <taxon>Actinomycetota</taxon>
        <taxon>Actinomycetes</taxon>
        <taxon>Pseudonocardiales</taxon>
        <taxon>Pseudonocardiaceae</taxon>
        <taxon>Saccharothrix</taxon>
    </lineage>
</organism>
<evidence type="ECO:0000256" key="2">
    <source>
        <dbReference type="ARBA" id="ARBA00023002"/>
    </source>
</evidence>
<dbReference type="GO" id="GO:0042602">
    <property type="term" value="F:riboflavin reductase (NADPH) activity"/>
    <property type="evidence" value="ECO:0007669"/>
    <property type="project" value="TreeGrafter"/>
</dbReference>
<dbReference type="InterPro" id="IPR002563">
    <property type="entry name" value="Flavin_Rdtase-like_dom"/>
</dbReference>